<dbReference type="SUPFAM" id="SSF56601">
    <property type="entry name" value="beta-lactamase/transpeptidase-like"/>
    <property type="match status" value="1"/>
</dbReference>
<feature type="domain" description="Beta-lactamase-related" evidence="2">
    <location>
        <begin position="104"/>
        <end position="423"/>
    </location>
</feature>
<dbReference type="Proteomes" id="UP001220324">
    <property type="component" value="Unassembled WGS sequence"/>
</dbReference>
<dbReference type="PANTHER" id="PTHR22935">
    <property type="entry name" value="PENICILLIN-BINDING PROTEIN"/>
    <property type="match status" value="1"/>
</dbReference>
<dbReference type="InterPro" id="IPR051478">
    <property type="entry name" value="Beta-lactamase-like_AB/R"/>
</dbReference>
<dbReference type="AlphaFoldDB" id="A0AAD6CY20"/>
<dbReference type="InterPro" id="IPR012338">
    <property type="entry name" value="Beta-lactam/transpept-like"/>
</dbReference>
<dbReference type="InterPro" id="IPR058664">
    <property type="entry name" value="ARB_00930-like_C"/>
</dbReference>
<evidence type="ECO:0000259" key="2">
    <source>
        <dbReference type="Pfam" id="PF00144"/>
    </source>
</evidence>
<keyword evidence="1" id="KW-0732">Signal</keyword>
<dbReference type="InterPro" id="IPR001466">
    <property type="entry name" value="Beta-lactam-related"/>
</dbReference>
<keyword evidence="5" id="KW-1185">Reference proteome</keyword>
<feature type="chain" id="PRO_5042030857" description="Beta-lactamase-related domain-containing protein" evidence="1">
    <location>
        <begin position="16"/>
        <end position="578"/>
    </location>
</feature>
<sequence length="578" mass="63266">MRSISLFLLVHSALSFTPCPLLGPTYPPFKLDTRDPIIVDSLKNLTESFDELMRTGIGENGPITKNTTTLGMALFSANNGNAEDEPFFWQYHYTAPEYKKIIRRSQNVTKESIYRIGGLTEVFTVWSLLLTVGDKIFNDPVTKYLPELANGSSTATSISHTRWDEITVGQIASHMAGIARNYCSHGVTLPKNISKGGLPDHSAFHLPCCSIDSKCSQSDFIQQLAKQAPVAPAGTTPAYSNMGFQLLGHIIERRTGHSFEDLVQNKIFDPLGLHQTTIFAPKHPKDGVIPVDQGASGWSSHLPGSEASTSIFTSVEDLAIAGKAILNSTLLSSAQTERWLKPVSHTANPKNSVGYPFLIYSGGDYPDTSPMIDVYTLLSNEGYEEGLYSSYLGLVPEWGVGYAILSADTVRPADLNEHADYMQTALNGVITTAVQQAARNYGGRYTSSGTSTSYIVVDYEKRTPWGLYIEDFVSNGTDFRKTLSELIGVSHASDLSIRLYPTGLSEETGSGSMQTFRAVFQDETELADNGTPTCVSWLELDKYQYAGHGLDEFIFTLNAQGKAVRVEIPALNVTLQKK</sequence>
<evidence type="ECO:0000313" key="5">
    <source>
        <dbReference type="Proteomes" id="UP001220324"/>
    </source>
</evidence>
<reference evidence="4 5" key="1">
    <citation type="journal article" date="2023" name="IMA Fungus">
        <title>Comparative genomic study of the Penicillium genus elucidates a diverse pangenome and 15 lateral gene transfer events.</title>
        <authorList>
            <person name="Petersen C."/>
            <person name="Sorensen T."/>
            <person name="Nielsen M.R."/>
            <person name="Sondergaard T.E."/>
            <person name="Sorensen J.L."/>
            <person name="Fitzpatrick D.A."/>
            <person name="Frisvad J.C."/>
            <person name="Nielsen K.L."/>
        </authorList>
    </citation>
    <scope>NUCLEOTIDE SEQUENCE [LARGE SCALE GENOMIC DNA]</scope>
    <source>
        <strain evidence="4 5">IBT 35679</strain>
    </source>
</reference>
<feature type="signal peptide" evidence="1">
    <location>
        <begin position="1"/>
        <end position="15"/>
    </location>
</feature>
<feature type="domain" description="Beta-lactamase-like ARB-00930-like C-terminal" evidence="3">
    <location>
        <begin position="434"/>
        <end position="577"/>
    </location>
</feature>
<dbReference type="Pfam" id="PF00144">
    <property type="entry name" value="Beta-lactamase"/>
    <property type="match status" value="1"/>
</dbReference>
<dbReference type="EMBL" id="JAQIZZ010000003">
    <property type="protein sequence ID" value="KAJ5545568.1"/>
    <property type="molecule type" value="Genomic_DNA"/>
</dbReference>
<proteinExistence type="predicted"/>
<dbReference type="Gene3D" id="3.40.710.10">
    <property type="entry name" value="DD-peptidase/beta-lactamase superfamily"/>
    <property type="match status" value="1"/>
</dbReference>
<name>A0AAD6CY20_9EURO</name>
<evidence type="ECO:0000256" key="1">
    <source>
        <dbReference type="SAM" id="SignalP"/>
    </source>
</evidence>
<evidence type="ECO:0008006" key="6">
    <source>
        <dbReference type="Google" id="ProtNLM"/>
    </source>
</evidence>
<dbReference type="PANTHER" id="PTHR22935:SF97">
    <property type="entry name" value="BETA-LACTAMASE-RELATED DOMAIN-CONTAINING PROTEIN"/>
    <property type="match status" value="1"/>
</dbReference>
<comment type="caution">
    <text evidence="4">The sequence shown here is derived from an EMBL/GenBank/DDBJ whole genome shotgun (WGS) entry which is preliminary data.</text>
</comment>
<evidence type="ECO:0000259" key="3">
    <source>
        <dbReference type="Pfam" id="PF26335"/>
    </source>
</evidence>
<evidence type="ECO:0000313" key="4">
    <source>
        <dbReference type="EMBL" id="KAJ5545568.1"/>
    </source>
</evidence>
<dbReference type="Pfam" id="PF26335">
    <property type="entry name" value="ARB_00930_C"/>
    <property type="match status" value="1"/>
</dbReference>
<organism evidence="4 5">
    <name type="scientific">Penicillium frequentans</name>
    <dbReference type="NCBI Taxonomy" id="3151616"/>
    <lineage>
        <taxon>Eukaryota</taxon>
        <taxon>Fungi</taxon>
        <taxon>Dikarya</taxon>
        <taxon>Ascomycota</taxon>
        <taxon>Pezizomycotina</taxon>
        <taxon>Eurotiomycetes</taxon>
        <taxon>Eurotiomycetidae</taxon>
        <taxon>Eurotiales</taxon>
        <taxon>Aspergillaceae</taxon>
        <taxon>Penicillium</taxon>
    </lineage>
</organism>
<accession>A0AAD6CY20</accession>
<gene>
    <name evidence="4" type="ORF">N7494_003153</name>
</gene>
<protein>
    <recommendedName>
        <fullName evidence="6">Beta-lactamase-related domain-containing protein</fullName>
    </recommendedName>
</protein>